<gene>
    <name evidence="2" type="ORF">SAMN04488137_0439</name>
</gene>
<keyword evidence="1" id="KW-0812">Transmembrane</keyword>
<organism evidence="2 3">
    <name type="scientific">Fictibacillus solisalsi</name>
    <dbReference type="NCBI Taxonomy" id="459525"/>
    <lineage>
        <taxon>Bacteria</taxon>
        <taxon>Bacillati</taxon>
        <taxon>Bacillota</taxon>
        <taxon>Bacilli</taxon>
        <taxon>Bacillales</taxon>
        <taxon>Fictibacillaceae</taxon>
        <taxon>Fictibacillus</taxon>
    </lineage>
</organism>
<dbReference type="Proteomes" id="UP000199544">
    <property type="component" value="Unassembled WGS sequence"/>
</dbReference>
<dbReference type="EMBL" id="FNHW01000001">
    <property type="protein sequence ID" value="SDM50083.1"/>
    <property type="molecule type" value="Genomic_DNA"/>
</dbReference>
<accession>A0A1G9TQX0</accession>
<dbReference type="AlphaFoldDB" id="A0A1G9TQX0"/>
<feature type="transmembrane region" description="Helical" evidence="1">
    <location>
        <begin position="255"/>
        <end position="276"/>
    </location>
</feature>
<evidence type="ECO:0000313" key="3">
    <source>
        <dbReference type="Proteomes" id="UP000199544"/>
    </source>
</evidence>
<keyword evidence="1" id="KW-0472">Membrane</keyword>
<dbReference type="RefSeq" id="WP_090232207.1">
    <property type="nucleotide sequence ID" value="NZ_FNHW01000001.1"/>
</dbReference>
<keyword evidence="3" id="KW-1185">Reference proteome</keyword>
<evidence type="ECO:0000313" key="2">
    <source>
        <dbReference type="EMBL" id="SDM50083.1"/>
    </source>
</evidence>
<reference evidence="3" key="1">
    <citation type="submission" date="2016-10" db="EMBL/GenBank/DDBJ databases">
        <authorList>
            <person name="Varghese N."/>
            <person name="Submissions S."/>
        </authorList>
    </citation>
    <scope>NUCLEOTIDE SEQUENCE [LARGE SCALE GENOMIC DNA]</scope>
    <source>
        <strain evidence="3">CGMCC 1.6854</strain>
    </source>
</reference>
<protein>
    <submittedName>
        <fullName evidence="2">Uncharacterized protein</fullName>
    </submittedName>
</protein>
<name>A0A1G9TQX0_9BACL</name>
<sequence>MKKTNLPFLLGILLFLLSAPPIINFVQEMHYEQKSEELYNFQTIFTPNLEFYVEDNQDFGIESYGPTDQNTMEKGRISLRPGLTLEKVQLIRTGKDKGTFSQEFRYRKNRIEVKDTFPLDLSKDKNLLKIFPETGTSPIEIKINGKDYSNRLPLTIFPNLFDQSRYPYFALVFVENLKTKKESLVLAQANDKHGNNYRFLWISENGKVRAETFNNNERTKKLYRTDIINAGNISPITLGYKGNTVEFYPTLFFPFLYPLLSALAGVFLIIIGGTMVHKK</sequence>
<evidence type="ECO:0000256" key="1">
    <source>
        <dbReference type="SAM" id="Phobius"/>
    </source>
</evidence>
<proteinExistence type="predicted"/>
<keyword evidence="1" id="KW-1133">Transmembrane helix</keyword>